<evidence type="ECO:0008006" key="3">
    <source>
        <dbReference type="Google" id="ProtNLM"/>
    </source>
</evidence>
<dbReference type="HOGENOM" id="CLU_108850_0_0_10"/>
<dbReference type="KEGG" id="cph:Cpha266_0598"/>
<evidence type="ECO:0000313" key="1">
    <source>
        <dbReference type="EMBL" id="ABL64654.1"/>
    </source>
</evidence>
<name>A1BE27_CHLPD</name>
<dbReference type="SUPFAM" id="SSF102405">
    <property type="entry name" value="MCP/YpsA-like"/>
    <property type="match status" value="1"/>
</dbReference>
<keyword evidence="2" id="KW-1185">Reference proteome</keyword>
<dbReference type="Gene3D" id="3.40.50.450">
    <property type="match status" value="1"/>
</dbReference>
<dbReference type="OrthoDB" id="283616at2"/>
<sequence>MLKKIMSGGQTGVDRAALDAAIAAGLAHGGWCPKGRLSEDGMVPSYYLLDETPRSGYLQRTAWNVRDSDGTLIIARRGLSGGSRYTRECALYAARPVMIVQPEDRDVSSAIYGWIVRHGLATLNVAGPRASSDPDIYAEARSIVEAFIGCDRRNTPEGF</sequence>
<reference evidence="1 2" key="1">
    <citation type="submission" date="2006-12" db="EMBL/GenBank/DDBJ databases">
        <title>Complete sequence of Chlorobium phaeobacteroides DSM 266.</title>
        <authorList>
            <consortium name="US DOE Joint Genome Institute"/>
            <person name="Copeland A."/>
            <person name="Lucas S."/>
            <person name="Lapidus A."/>
            <person name="Barry K."/>
            <person name="Detter J.C."/>
            <person name="Glavina del Rio T."/>
            <person name="Hammon N."/>
            <person name="Israni S."/>
            <person name="Pitluck S."/>
            <person name="Goltsman E."/>
            <person name="Schmutz J."/>
            <person name="Larimer F."/>
            <person name="Land M."/>
            <person name="Hauser L."/>
            <person name="Mikhailova N."/>
            <person name="Li T."/>
            <person name="Overmann J."/>
            <person name="Bryant D.A."/>
            <person name="Richardson P."/>
        </authorList>
    </citation>
    <scope>NUCLEOTIDE SEQUENCE [LARGE SCALE GENOMIC DNA]</scope>
    <source>
        <strain evidence="1 2">DSM 266</strain>
    </source>
</reference>
<dbReference type="STRING" id="290317.Cpha266_0598"/>
<accession>A1BE27</accession>
<dbReference type="eggNOG" id="COG0758">
    <property type="taxonomic scope" value="Bacteria"/>
</dbReference>
<dbReference type="Proteomes" id="UP000008701">
    <property type="component" value="Chromosome"/>
</dbReference>
<dbReference type="InterPro" id="IPR024755">
    <property type="entry name" value="cpYpsA"/>
</dbReference>
<dbReference type="Pfam" id="PF12694">
    <property type="entry name" value="cpYpsA"/>
    <property type="match status" value="1"/>
</dbReference>
<proteinExistence type="predicted"/>
<gene>
    <name evidence="1" type="ordered locus">Cpha266_0598</name>
</gene>
<organism evidence="1 2">
    <name type="scientific">Chlorobium phaeobacteroides (strain DSM 266 / SMG 266 / 2430)</name>
    <dbReference type="NCBI Taxonomy" id="290317"/>
    <lineage>
        <taxon>Bacteria</taxon>
        <taxon>Pseudomonadati</taxon>
        <taxon>Chlorobiota</taxon>
        <taxon>Chlorobiia</taxon>
        <taxon>Chlorobiales</taxon>
        <taxon>Chlorobiaceae</taxon>
        <taxon>Chlorobium/Pelodictyon group</taxon>
        <taxon>Chlorobium</taxon>
    </lineage>
</organism>
<protein>
    <recommendedName>
        <fullName evidence="3">Molybdenum cofactor carrier</fullName>
    </recommendedName>
</protein>
<dbReference type="AlphaFoldDB" id="A1BE27"/>
<dbReference type="RefSeq" id="WP_011744487.1">
    <property type="nucleotide sequence ID" value="NC_008639.1"/>
</dbReference>
<dbReference type="EMBL" id="CP000492">
    <property type="protein sequence ID" value="ABL64654.1"/>
    <property type="molecule type" value="Genomic_DNA"/>
</dbReference>
<evidence type="ECO:0000313" key="2">
    <source>
        <dbReference type="Proteomes" id="UP000008701"/>
    </source>
</evidence>